<protein>
    <submittedName>
        <fullName evidence="5">Gluconolaconase</fullName>
    </submittedName>
</protein>
<dbReference type="InterPro" id="IPR013658">
    <property type="entry name" value="SGL"/>
</dbReference>
<dbReference type="EMBL" id="MOMC01000078">
    <property type="protein sequence ID" value="ONH23922.1"/>
    <property type="molecule type" value="Genomic_DNA"/>
</dbReference>
<feature type="binding site" evidence="3">
    <location>
        <position position="100"/>
    </location>
    <ligand>
        <name>substrate</name>
    </ligand>
</feature>
<feature type="binding site" evidence="3">
    <location>
        <position position="156"/>
    </location>
    <ligand>
        <name>a divalent metal cation</name>
        <dbReference type="ChEBI" id="CHEBI:60240"/>
    </ligand>
</feature>
<dbReference type="STRING" id="1834516.BL253_31755"/>
<evidence type="ECO:0000313" key="5">
    <source>
        <dbReference type="EMBL" id="ONH23922.1"/>
    </source>
</evidence>
<comment type="cofactor">
    <cofactor evidence="3">
        <name>Zn(2+)</name>
        <dbReference type="ChEBI" id="CHEBI:29105"/>
    </cofactor>
    <text evidence="3">Binds 1 divalent metal cation per subunit.</text>
</comment>
<proteinExistence type="inferred from homology"/>
<dbReference type="InterPro" id="IPR011042">
    <property type="entry name" value="6-blade_b-propeller_TolB-like"/>
</dbReference>
<dbReference type="PRINTS" id="PR01790">
    <property type="entry name" value="SMP30FAMILY"/>
</dbReference>
<comment type="similarity">
    <text evidence="1">Belongs to the SMP-30/CGR1 family.</text>
</comment>
<reference evidence="6" key="1">
    <citation type="submission" date="2016-10" db="EMBL/GenBank/DDBJ databases">
        <title>Frankia sp. NRRL B-16386 Genome sequencing.</title>
        <authorList>
            <person name="Ghodhbane-Gtari F."/>
            <person name="Swanson E."/>
            <person name="Gueddou A."/>
            <person name="Hezbri K."/>
            <person name="Ktari K."/>
            <person name="Nouioui I."/>
            <person name="Morris K."/>
            <person name="Simpson S."/>
            <person name="Abebe-Akele F."/>
            <person name="Thomas K."/>
            <person name="Gtari M."/>
            <person name="Tisa L.S."/>
        </authorList>
    </citation>
    <scope>NUCLEOTIDE SEQUENCE [LARGE SCALE GENOMIC DNA]</scope>
    <source>
        <strain evidence="6">NRRL B-16386</strain>
    </source>
</reference>
<evidence type="ECO:0000256" key="2">
    <source>
        <dbReference type="PIRSR" id="PIRSR605511-1"/>
    </source>
</evidence>
<keyword evidence="6" id="KW-1185">Reference proteome</keyword>
<dbReference type="GO" id="GO:0019853">
    <property type="term" value="P:L-ascorbic acid biosynthetic process"/>
    <property type="evidence" value="ECO:0007669"/>
    <property type="project" value="TreeGrafter"/>
</dbReference>
<dbReference type="PANTHER" id="PTHR10907:SF47">
    <property type="entry name" value="REGUCALCIN"/>
    <property type="match status" value="1"/>
</dbReference>
<keyword evidence="3" id="KW-0862">Zinc</keyword>
<dbReference type="PANTHER" id="PTHR10907">
    <property type="entry name" value="REGUCALCIN"/>
    <property type="match status" value="1"/>
</dbReference>
<feature type="binding site" evidence="3">
    <location>
        <position position="15"/>
    </location>
    <ligand>
        <name>a divalent metal cation</name>
        <dbReference type="ChEBI" id="CHEBI:60240"/>
    </ligand>
</feature>
<feature type="binding site" evidence="3">
    <location>
        <position position="206"/>
    </location>
    <ligand>
        <name>a divalent metal cation</name>
        <dbReference type="ChEBI" id="CHEBI:60240"/>
    </ligand>
</feature>
<dbReference type="Gene3D" id="2.120.10.30">
    <property type="entry name" value="TolB, C-terminal domain"/>
    <property type="match status" value="1"/>
</dbReference>
<evidence type="ECO:0000256" key="1">
    <source>
        <dbReference type="ARBA" id="ARBA00008853"/>
    </source>
</evidence>
<feature type="active site" description="Proton donor/acceptor" evidence="2">
    <location>
        <position position="206"/>
    </location>
</feature>
<dbReference type="Pfam" id="PF08450">
    <property type="entry name" value="SGL"/>
    <property type="match status" value="1"/>
</dbReference>
<dbReference type="InterPro" id="IPR005511">
    <property type="entry name" value="SMP-30"/>
</dbReference>
<accession>A0A1V2I1Z5</accession>
<dbReference type="GO" id="GO:0005509">
    <property type="term" value="F:calcium ion binding"/>
    <property type="evidence" value="ECO:0007669"/>
    <property type="project" value="TreeGrafter"/>
</dbReference>
<dbReference type="AlphaFoldDB" id="A0A1V2I1Z5"/>
<gene>
    <name evidence="5" type="ORF">BL253_31755</name>
</gene>
<evidence type="ECO:0000259" key="4">
    <source>
        <dbReference type="Pfam" id="PF08450"/>
    </source>
</evidence>
<comment type="caution">
    <text evidence="5">The sequence shown here is derived from an EMBL/GenBank/DDBJ whole genome shotgun (WGS) entry which is preliminary data.</text>
</comment>
<evidence type="ECO:0000256" key="3">
    <source>
        <dbReference type="PIRSR" id="PIRSR605511-2"/>
    </source>
</evidence>
<evidence type="ECO:0000313" key="6">
    <source>
        <dbReference type="Proteomes" id="UP000188929"/>
    </source>
</evidence>
<feature type="domain" description="SMP-30/Gluconolactonase/LRE-like region" evidence="4">
    <location>
        <begin position="13"/>
        <end position="263"/>
    </location>
</feature>
<keyword evidence="3" id="KW-0479">Metal-binding</keyword>
<organism evidence="5 6">
    <name type="scientific">Pseudofrankia asymbiotica</name>
    <dbReference type="NCBI Taxonomy" id="1834516"/>
    <lineage>
        <taxon>Bacteria</taxon>
        <taxon>Bacillati</taxon>
        <taxon>Actinomycetota</taxon>
        <taxon>Actinomycetes</taxon>
        <taxon>Frankiales</taxon>
        <taxon>Frankiaceae</taxon>
        <taxon>Pseudofrankia</taxon>
    </lineage>
</organism>
<dbReference type="SUPFAM" id="SSF63829">
    <property type="entry name" value="Calcium-dependent phosphotriesterase"/>
    <property type="match status" value="1"/>
</dbReference>
<dbReference type="GO" id="GO:0004341">
    <property type="term" value="F:gluconolactonase activity"/>
    <property type="evidence" value="ECO:0007669"/>
    <property type="project" value="TreeGrafter"/>
</dbReference>
<name>A0A1V2I1Z5_9ACTN</name>
<dbReference type="Proteomes" id="UP000188929">
    <property type="component" value="Unassembled WGS sequence"/>
</dbReference>
<sequence>MDVRLVADARMTMGEGPVWDVDQDRLYWVDVFQATVHQCALDGGEPRSTKFPGRIIASLALRKDGGTVVTSGTEIHLFDLDTAESELIFDAGRGPGFGFNDGTVDRQGRFVTGLADGALVKAIDSGQGDLAPSGSLYRVDTDLSVHTIGDPIGVTNGPCFDKDGTTFYCNDSVLRRLYAWDYDTATGEATERRVVAQFEDGVVVPDGTTVDDQGCLWVAAYHGGEIRRYAPDGALDRRVPVPVASPTSVAFAGPDLDVLVVTSRGGNTAGGDNGRVLALHGLGVRGLPESKFG</sequence>